<dbReference type="SMART" id="SM00353">
    <property type="entry name" value="HLH"/>
    <property type="match status" value="1"/>
</dbReference>
<feature type="domain" description="BHLH" evidence="8">
    <location>
        <begin position="22"/>
        <end position="73"/>
    </location>
</feature>
<keyword evidence="1" id="KW-0805">Transcription regulation</keyword>
<organism evidence="9 10">
    <name type="scientific">Dispira parvispora</name>
    <dbReference type="NCBI Taxonomy" id="1520584"/>
    <lineage>
        <taxon>Eukaryota</taxon>
        <taxon>Fungi</taxon>
        <taxon>Fungi incertae sedis</taxon>
        <taxon>Zoopagomycota</taxon>
        <taxon>Kickxellomycotina</taxon>
        <taxon>Dimargaritomycetes</taxon>
        <taxon>Dimargaritales</taxon>
        <taxon>Dimargaritaceae</taxon>
        <taxon>Dispira</taxon>
    </lineage>
</organism>
<evidence type="ECO:0000313" key="10">
    <source>
        <dbReference type="Proteomes" id="UP001150925"/>
    </source>
</evidence>
<dbReference type="PROSITE" id="PS50888">
    <property type="entry name" value="BHLH"/>
    <property type="match status" value="1"/>
</dbReference>
<keyword evidence="5" id="KW-0539">Nucleus</keyword>
<evidence type="ECO:0000313" key="9">
    <source>
        <dbReference type="EMBL" id="KAJ1958295.1"/>
    </source>
</evidence>
<evidence type="ECO:0000256" key="2">
    <source>
        <dbReference type="ARBA" id="ARBA00023125"/>
    </source>
</evidence>
<accession>A0A9W8E5Q2</accession>
<dbReference type="PANTHER" id="PTHR10328:SF3">
    <property type="entry name" value="PROTEIN MAX"/>
    <property type="match status" value="1"/>
</dbReference>
<dbReference type="InterPro" id="IPR036638">
    <property type="entry name" value="HLH_DNA-bd_sf"/>
</dbReference>
<keyword evidence="6" id="KW-0175">Coiled coil</keyword>
<keyword evidence="2" id="KW-0238">DNA-binding</keyword>
<gene>
    <name evidence="9" type="ORF">IWQ62_004919</name>
</gene>
<evidence type="ECO:0000256" key="4">
    <source>
        <dbReference type="ARBA" id="ARBA00023163"/>
    </source>
</evidence>
<dbReference type="PANTHER" id="PTHR10328">
    <property type="entry name" value="PROTEIN MAX MYC-ASSOCIATED FACTOR X"/>
    <property type="match status" value="1"/>
</dbReference>
<feature type="coiled-coil region" evidence="6">
    <location>
        <begin position="304"/>
        <end position="338"/>
    </location>
</feature>
<proteinExistence type="predicted"/>
<dbReference type="Proteomes" id="UP001150925">
    <property type="component" value="Unassembled WGS sequence"/>
</dbReference>
<dbReference type="GO" id="GO:0045944">
    <property type="term" value="P:positive regulation of transcription by RNA polymerase II"/>
    <property type="evidence" value="ECO:0007669"/>
    <property type="project" value="TreeGrafter"/>
</dbReference>
<evidence type="ECO:0000256" key="5">
    <source>
        <dbReference type="ARBA" id="ARBA00023242"/>
    </source>
</evidence>
<reference evidence="9" key="1">
    <citation type="submission" date="2022-07" db="EMBL/GenBank/DDBJ databases">
        <title>Phylogenomic reconstructions and comparative analyses of Kickxellomycotina fungi.</title>
        <authorList>
            <person name="Reynolds N.K."/>
            <person name="Stajich J.E."/>
            <person name="Barry K."/>
            <person name="Grigoriev I.V."/>
            <person name="Crous P."/>
            <person name="Smith M.E."/>
        </authorList>
    </citation>
    <scope>NUCLEOTIDE SEQUENCE</scope>
    <source>
        <strain evidence="9">RSA 1196</strain>
    </source>
</reference>
<dbReference type="GO" id="GO:0003700">
    <property type="term" value="F:DNA-binding transcription factor activity"/>
    <property type="evidence" value="ECO:0007669"/>
    <property type="project" value="TreeGrafter"/>
</dbReference>
<evidence type="ECO:0000259" key="8">
    <source>
        <dbReference type="PROSITE" id="PS50888"/>
    </source>
</evidence>
<comment type="caution">
    <text evidence="9">The sequence shown here is derived from an EMBL/GenBank/DDBJ whole genome shotgun (WGS) entry which is preliminary data.</text>
</comment>
<dbReference type="InterPro" id="IPR011598">
    <property type="entry name" value="bHLH_dom"/>
</dbReference>
<keyword evidence="10" id="KW-1185">Reference proteome</keyword>
<dbReference type="GO" id="GO:0003677">
    <property type="term" value="F:DNA binding"/>
    <property type="evidence" value="ECO:0007669"/>
    <property type="project" value="UniProtKB-KW"/>
</dbReference>
<evidence type="ECO:0000256" key="3">
    <source>
        <dbReference type="ARBA" id="ARBA00023159"/>
    </source>
</evidence>
<evidence type="ECO:0000256" key="6">
    <source>
        <dbReference type="SAM" id="Coils"/>
    </source>
</evidence>
<dbReference type="Gene3D" id="4.10.280.10">
    <property type="entry name" value="Helix-loop-helix DNA-binding domain"/>
    <property type="match status" value="1"/>
</dbReference>
<name>A0A9W8E5Q2_9FUNG</name>
<dbReference type="GO" id="GO:0090575">
    <property type="term" value="C:RNA polymerase II transcription regulator complex"/>
    <property type="evidence" value="ECO:0007669"/>
    <property type="project" value="TreeGrafter"/>
</dbReference>
<protein>
    <recommendedName>
        <fullName evidence="8">BHLH domain-containing protein</fullName>
    </recommendedName>
</protein>
<keyword evidence="3" id="KW-0010">Activator</keyword>
<dbReference type="SUPFAM" id="SSF47459">
    <property type="entry name" value="HLH, helix-loop-helix DNA-binding domain"/>
    <property type="match status" value="1"/>
</dbReference>
<evidence type="ECO:0000256" key="1">
    <source>
        <dbReference type="ARBA" id="ARBA00023015"/>
    </source>
</evidence>
<dbReference type="GO" id="GO:0046983">
    <property type="term" value="F:protein dimerization activity"/>
    <property type="evidence" value="ECO:0007669"/>
    <property type="project" value="InterPro"/>
</dbReference>
<dbReference type="EMBL" id="JANBPY010001809">
    <property type="protein sequence ID" value="KAJ1958295.1"/>
    <property type="molecule type" value="Genomic_DNA"/>
</dbReference>
<sequence>MSDFSGDELFAHQDSANPPVRRKRDNHNELERKRRRHQREVLYQLRDVVPTLTSSRASSVAIMKKSKEYIDNLHVHIRVLEAENRRLREQMNMLPSSPALPLGAEPPPRPPMVPMPFDSTGNIPGCTAGFIIPGAKIPISQVQPQPIMAKPPILAPRPIAIPGSNTVPFLQRPGYGPTSPVQEMMPPSAGFPMRNEREGLLPADSFSGANNLYTLSPLSPPPYDQGLQGNQPFGKMDAISSPPPLTYPVEIATSSTASPMGTSTQNVSPEVLPQSFVNMGTPPGGYFPPGDTMMPQMSPQFNPNLNPESNMEQLQREKESLQQRVQQLERRLSVQQSGELKLPFDPNPLAVPDTTDPLNSLAGTADMLGSFSTHGSVDDIALLFRKRKSVADSEYEALQQGLVDRRNSQMSTWETMKEQSQDTNPPMLPSEARLMYDLDKNPNFPSSSQPANLPELALKGNGSGLHSMDYSPNLNYM</sequence>
<dbReference type="OrthoDB" id="8964853at2759"/>
<feature type="region of interest" description="Disordered" evidence="7">
    <location>
        <begin position="1"/>
        <end position="38"/>
    </location>
</feature>
<keyword evidence="4" id="KW-0804">Transcription</keyword>
<evidence type="ECO:0000256" key="7">
    <source>
        <dbReference type="SAM" id="MobiDB-lite"/>
    </source>
</evidence>
<dbReference type="AlphaFoldDB" id="A0A9W8E5Q2"/>
<dbReference type="Pfam" id="PF00010">
    <property type="entry name" value="HLH"/>
    <property type="match status" value="1"/>
</dbReference>